<feature type="non-terminal residue" evidence="2">
    <location>
        <position position="1"/>
    </location>
</feature>
<evidence type="ECO:0000313" key="3">
    <source>
        <dbReference type="Proteomes" id="UP000553632"/>
    </source>
</evidence>
<sequence length="364" mass="38784">MSTSSAEYRRAVEEEREQEAVQTAQAAASSTQKRNDKMTPSEIEKRRVERKHKAVKAYMFTRLTEQFASKTRPSIAKQRQERQAAKSRGSRTRLVVPAGQSGKEDWTEETVAGVSAQWEDSKRRGVHLRGGGREGIEEAIETLTTGMIIAGTTDPEEVPEATGAAWRAPPPPPAEEEELPPPAADAVDDGSDGELPFPYNQMGNSGASDDDEDPLGYGDDSPTSGGPEGEGQAKEENSASKAEDNTPWWQRFHPAKPPPPKPEGMNDDDMAAQFGYGDDDDDLTAAFGGGPSTTAPPTATAAAWGSAQYAGQQQPWGQPAGQPGNPTFQPRQMNAPLPPQFPPPPPVAGSKLPAGGVARLSGSD</sequence>
<reference evidence="2 3" key="1">
    <citation type="submission" date="2020-04" db="EMBL/GenBank/DDBJ databases">
        <title>Perkinsus olseni comparative genomics.</title>
        <authorList>
            <person name="Bogema D.R."/>
        </authorList>
    </citation>
    <scope>NUCLEOTIDE SEQUENCE [LARGE SCALE GENOMIC DNA]</scope>
    <source>
        <strain evidence="2 3">ATCC PRA-207</strain>
    </source>
</reference>
<feature type="compositionally biased region" description="Low complexity" evidence="1">
    <location>
        <begin position="20"/>
        <end position="32"/>
    </location>
</feature>
<evidence type="ECO:0000313" key="2">
    <source>
        <dbReference type="EMBL" id="KAF4750337.1"/>
    </source>
</evidence>
<feature type="compositionally biased region" description="Low complexity" evidence="1">
    <location>
        <begin position="292"/>
        <end position="324"/>
    </location>
</feature>
<dbReference type="EMBL" id="JABANO010007290">
    <property type="protein sequence ID" value="KAF4750337.1"/>
    <property type="molecule type" value="Genomic_DNA"/>
</dbReference>
<feature type="compositionally biased region" description="Basic and acidic residues" evidence="1">
    <location>
        <begin position="231"/>
        <end position="244"/>
    </location>
</feature>
<organism evidence="2 3">
    <name type="scientific">Perkinsus olseni</name>
    <name type="common">Perkinsus atlanticus</name>
    <dbReference type="NCBI Taxonomy" id="32597"/>
    <lineage>
        <taxon>Eukaryota</taxon>
        <taxon>Sar</taxon>
        <taxon>Alveolata</taxon>
        <taxon>Perkinsozoa</taxon>
        <taxon>Perkinsea</taxon>
        <taxon>Perkinsida</taxon>
        <taxon>Perkinsidae</taxon>
        <taxon>Perkinsus</taxon>
    </lineage>
</organism>
<evidence type="ECO:0000256" key="1">
    <source>
        <dbReference type="SAM" id="MobiDB-lite"/>
    </source>
</evidence>
<feature type="region of interest" description="Disordered" evidence="1">
    <location>
        <begin position="69"/>
        <end position="110"/>
    </location>
</feature>
<proteinExistence type="predicted"/>
<dbReference type="Proteomes" id="UP000553632">
    <property type="component" value="Unassembled WGS sequence"/>
</dbReference>
<feature type="compositionally biased region" description="Basic and acidic residues" evidence="1">
    <location>
        <begin position="33"/>
        <end position="47"/>
    </location>
</feature>
<feature type="region of interest" description="Disordered" evidence="1">
    <location>
        <begin position="150"/>
        <end position="364"/>
    </location>
</feature>
<keyword evidence="3" id="KW-1185">Reference proteome</keyword>
<gene>
    <name evidence="2" type="ORF">FOZ63_032630</name>
</gene>
<name>A0A7J6U0K4_PEROL</name>
<feature type="compositionally biased region" description="Pro residues" evidence="1">
    <location>
        <begin position="336"/>
        <end position="347"/>
    </location>
</feature>
<comment type="caution">
    <text evidence="2">The sequence shown here is derived from an EMBL/GenBank/DDBJ whole genome shotgun (WGS) entry which is preliminary data.</text>
</comment>
<accession>A0A7J6U0K4</accession>
<dbReference type="AlphaFoldDB" id="A0A7J6U0K4"/>
<protein>
    <submittedName>
        <fullName evidence="2">Uncharacterized protein</fullName>
    </submittedName>
</protein>
<feature type="region of interest" description="Disordered" evidence="1">
    <location>
        <begin position="1"/>
        <end position="49"/>
    </location>
</feature>